<sequence>MCPGTRLPPRRIVNNAEHFCSASQACCRMGCSATKSNQTMLELIRNRKDWNFQDQSPL</sequence>
<protein>
    <submittedName>
        <fullName evidence="1">Uncharacterized protein</fullName>
    </submittedName>
</protein>
<keyword evidence="2" id="KW-1185">Reference proteome</keyword>
<dbReference type="EMBL" id="ML976726">
    <property type="protein sequence ID" value="KAF1967981.1"/>
    <property type="molecule type" value="Genomic_DNA"/>
</dbReference>
<dbReference type="AlphaFoldDB" id="A0A6A5USN9"/>
<dbReference type="Proteomes" id="UP000800036">
    <property type="component" value="Unassembled WGS sequence"/>
</dbReference>
<gene>
    <name evidence="1" type="ORF">BU23DRAFT_558969</name>
</gene>
<name>A0A6A5USN9_9PLEO</name>
<proteinExistence type="predicted"/>
<reference evidence="1" key="1">
    <citation type="journal article" date="2020" name="Stud. Mycol.">
        <title>101 Dothideomycetes genomes: a test case for predicting lifestyles and emergence of pathogens.</title>
        <authorList>
            <person name="Haridas S."/>
            <person name="Albert R."/>
            <person name="Binder M."/>
            <person name="Bloem J."/>
            <person name="Labutti K."/>
            <person name="Salamov A."/>
            <person name="Andreopoulos B."/>
            <person name="Baker S."/>
            <person name="Barry K."/>
            <person name="Bills G."/>
            <person name="Bluhm B."/>
            <person name="Cannon C."/>
            <person name="Castanera R."/>
            <person name="Culley D."/>
            <person name="Daum C."/>
            <person name="Ezra D."/>
            <person name="Gonzalez J."/>
            <person name="Henrissat B."/>
            <person name="Kuo A."/>
            <person name="Liang C."/>
            <person name="Lipzen A."/>
            <person name="Lutzoni F."/>
            <person name="Magnuson J."/>
            <person name="Mondo S."/>
            <person name="Nolan M."/>
            <person name="Ohm R."/>
            <person name="Pangilinan J."/>
            <person name="Park H.-J."/>
            <person name="Ramirez L."/>
            <person name="Alfaro M."/>
            <person name="Sun H."/>
            <person name="Tritt A."/>
            <person name="Yoshinaga Y."/>
            <person name="Zwiers L.-H."/>
            <person name="Turgeon B."/>
            <person name="Goodwin S."/>
            <person name="Spatafora J."/>
            <person name="Crous P."/>
            <person name="Grigoriev I."/>
        </authorList>
    </citation>
    <scope>NUCLEOTIDE SEQUENCE</scope>
    <source>
        <strain evidence="1">CBS 107.79</strain>
    </source>
</reference>
<evidence type="ECO:0000313" key="2">
    <source>
        <dbReference type="Proteomes" id="UP000800036"/>
    </source>
</evidence>
<organism evidence="1 2">
    <name type="scientific">Bimuria novae-zelandiae CBS 107.79</name>
    <dbReference type="NCBI Taxonomy" id="1447943"/>
    <lineage>
        <taxon>Eukaryota</taxon>
        <taxon>Fungi</taxon>
        <taxon>Dikarya</taxon>
        <taxon>Ascomycota</taxon>
        <taxon>Pezizomycotina</taxon>
        <taxon>Dothideomycetes</taxon>
        <taxon>Pleosporomycetidae</taxon>
        <taxon>Pleosporales</taxon>
        <taxon>Massarineae</taxon>
        <taxon>Didymosphaeriaceae</taxon>
        <taxon>Bimuria</taxon>
    </lineage>
</organism>
<evidence type="ECO:0000313" key="1">
    <source>
        <dbReference type="EMBL" id="KAF1967981.1"/>
    </source>
</evidence>
<accession>A0A6A5USN9</accession>